<evidence type="ECO:0000313" key="4">
    <source>
        <dbReference type="Proteomes" id="UP001642464"/>
    </source>
</evidence>
<feature type="non-terminal residue" evidence="3">
    <location>
        <position position="177"/>
    </location>
</feature>
<evidence type="ECO:0000256" key="1">
    <source>
        <dbReference type="SAM" id="MobiDB-lite"/>
    </source>
</evidence>
<evidence type="ECO:0000256" key="2">
    <source>
        <dbReference type="SAM" id="Phobius"/>
    </source>
</evidence>
<dbReference type="Pfam" id="PF13779">
    <property type="entry name" value="DUF4175"/>
    <property type="match status" value="1"/>
</dbReference>
<reference evidence="3 4" key="1">
    <citation type="submission" date="2024-02" db="EMBL/GenBank/DDBJ databases">
        <authorList>
            <person name="Chen Y."/>
            <person name="Shah S."/>
            <person name="Dougan E. K."/>
            <person name="Thang M."/>
            <person name="Chan C."/>
        </authorList>
    </citation>
    <scope>NUCLEOTIDE SEQUENCE [LARGE SCALE GENOMIC DNA]</scope>
</reference>
<gene>
    <name evidence="3" type="ORF">SCF082_LOCUS34797</name>
</gene>
<name>A0ABP0P3M5_9DINO</name>
<accession>A0ABP0P3M5</accession>
<sequence>MLTTLRQLAQDDAGFIVSAELVLISTIAVLGLIVGLSEVALNINNELEDVGSAFASIKQSYSYEGAQTQYAEDSRTNLSRPHRTAVALSSRDLYDRLTQIEVELQTAARTEGWNVSWSEHASAMGGARTAAREKRYARAVDELGRAIDALMTGVPRTADEGNNNQGAGSSGTAGQTN</sequence>
<dbReference type="InterPro" id="IPR012683">
    <property type="entry name" value="CHP02302_TM"/>
</dbReference>
<keyword evidence="2" id="KW-0812">Transmembrane</keyword>
<keyword evidence="4" id="KW-1185">Reference proteome</keyword>
<keyword evidence="2" id="KW-1133">Transmembrane helix</keyword>
<dbReference type="Proteomes" id="UP001642464">
    <property type="component" value="Unassembled WGS sequence"/>
</dbReference>
<feature type="region of interest" description="Disordered" evidence="1">
    <location>
        <begin position="154"/>
        <end position="177"/>
    </location>
</feature>
<organism evidence="3 4">
    <name type="scientific">Durusdinium trenchii</name>
    <dbReference type="NCBI Taxonomy" id="1381693"/>
    <lineage>
        <taxon>Eukaryota</taxon>
        <taxon>Sar</taxon>
        <taxon>Alveolata</taxon>
        <taxon>Dinophyceae</taxon>
        <taxon>Suessiales</taxon>
        <taxon>Symbiodiniaceae</taxon>
        <taxon>Durusdinium</taxon>
    </lineage>
</organism>
<keyword evidence="2" id="KW-0472">Membrane</keyword>
<feature type="transmembrane region" description="Helical" evidence="2">
    <location>
        <begin position="12"/>
        <end position="36"/>
    </location>
</feature>
<evidence type="ECO:0000313" key="3">
    <source>
        <dbReference type="EMBL" id="CAK9069542.1"/>
    </source>
</evidence>
<dbReference type="EMBL" id="CAXAMM010032325">
    <property type="protein sequence ID" value="CAK9069542.1"/>
    <property type="molecule type" value="Genomic_DNA"/>
</dbReference>
<proteinExistence type="predicted"/>
<comment type="caution">
    <text evidence="3">The sequence shown here is derived from an EMBL/GenBank/DDBJ whole genome shotgun (WGS) entry which is preliminary data.</text>
</comment>
<feature type="compositionally biased region" description="Polar residues" evidence="1">
    <location>
        <begin position="160"/>
        <end position="177"/>
    </location>
</feature>
<protein>
    <submittedName>
        <fullName evidence="3">Uncharacterized protein</fullName>
    </submittedName>
</protein>